<dbReference type="InterPro" id="IPR000086">
    <property type="entry name" value="NUDIX_hydrolase_dom"/>
</dbReference>
<dbReference type="GO" id="GO:0016818">
    <property type="term" value="F:hydrolase activity, acting on acid anhydrides, in phosphorus-containing anhydrides"/>
    <property type="evidence" value="ECO:0007669"/>
    <property type="project" value="InterPro"/>
</dbReference>
<evidence type="ECO:0000256" key="2">
    <source>
        <dbReference type="ARBA" id="ARBA00001946"/>
    </source>
</evidence>
<dbReference type="GO" id="GO:0046872">
    <property type="term" value="F:metal ion binding"/>
    <property type="evidence" value="ECO:0007669"/>
    <property type="project" value="UniProtKB-KW"/>
</dbReference>
<evidence type="ECO:0000313" key="9">
    <source>
        <dbReference type="Proteomes" id="UP000249066"/>
    </source>
</evidence>
<name>A0A2W5A4F8_9SPHN</name>
<evidence type="ECO:0000313" key="8">
    <source>
        <dbReference type="EMBL" id="PZO89490.1"/>
    </source>
</evidence>
<proteinExistence type="predicted"/>
<feature type="domain" description="Nudix hydrolase" evidence="7">
    <location>
        <begin position="4"/>
        <end position="192"/>
    </location>
</feature>
<evidence type="ECO:0000256" key="3">
    <source>
        <dbReference type="ARBA" id="ARBA00022723"/>
    </source>
</evidence>
<comment type="cofactor">
    <cofactor evidence="1">
        <name>Mn(2+)</name>
        <dbReference type="ChEBI" id="CHEBI:29035"/>
    </cofactor>
</comment>
<dbReference type="SUPFAM" id="SSF55811">
    <property type="entry name" value="Nudix"/>
    <property type="match status" value="1"/>
</dbReference>
<dbReference type="PANTHER" id="PTHR12318:SF0">
    <property type="entry name" value="ACYL-COENZYME A DIPHOSPHATASE NUDT19"/>
    <property type="match status" value="1"/>
</dbReference>
<dbReference type="CDD" id="cd18870">
    <property type="entry name" value="NUDIX_AcylCoAdiphos_Nudt19"/>
    <property type="match status" value="1"/>
</dbReference>
<dbReference type="EMBL" id="QFNN01000057">
    <property type="protein sequence ID" value="PZO89490.1"/>
    <property type="molecule type" value="Genomic_DNA"/>
</dbReference>
<dbReference type="InterPro" id="IPR039121">
    <property type="entry name" value="NUDT19"/>
</dbReference>
<dbReference type="AlphaFoldDB" id="A0A2W5A4F8"/>
<evidence type="ECO:0000259" key="7">
    <source>
        <dbReference type="PROSITE" id="PS51462"/>
    </source>
</evidence>
<dbReference type="PANTHER" id="PTHR12318">
    <property type="entry name" value="TESTOSTERONE-REGULATED PROTEIN RP2"/>
    <property type="match status" value="1"/>
</dbReference>
<comment type="caution">
    <text evidence="8">The sequence shown here is derived from an EMBL/GenBank/DDBJ whole genome shotgun (WGS) entry which is preliminary data.</text>
</comment>
<dbReference type="PROSITE" id="PS51462">
    <property type="entry name" value="NUDIX"/>
    <property type="match status" value="1"/>
</dbReference>
<dbReference type="Gene3D" id="3.90.79.10">
    <property type="entry name" value="Nucleoside Triphosphate Pyrophosphohydrolase"/>
    <property type="match status" value="1"/>
</dbReference>
<evidence type="ECO:0000256" key="4">
    <source>
        <dbReference type="ARBA" id="ARBA00022801"/>
    </source>
</evidence>
<evidence type="ECO:0000256" key="5">
    <source>
        <dbReference type="ARBA" id="ARBA00022842"/>
    </source>
</evidence>
<dbReference type="InterPro" id="IPR015797">
    <property type="entry name" value="NUDIX_hydrolase-like_dom_sf"/>
</dbReference>
<keyword evidence="5" id="KW-0460">Magnesium</keyword>
<sequence>MTDPAIPAATLVLFRDRADAPPELLMVERAGSMAFAAGALVFPGGRIDPADRELAAAIGGALDPDDAAGRVAAIRETIEESGVAPALDPLPGGEALAELRARLHEGMALGDALAIAGIAPLLDRLEPFARWRPNFKEARTFDTRFYLAELPEGAPEPVVDATENVRVFWAGAAEVIAACDRGEGKIIFPTRRNLERLAQFADFAAAVAHARTVAPETITPWIEERDGERLLCIPEDRGYPVTSEKLASAMRG</sequence>
<keyword evidence="4 8" id="KW-0378">Hydrolase</keyword>
<evidence type="ECO:0000256" key="1">
    <source>
        <dbReference type="ARBA" id="ARBA00001936"/>
    </source>
</evidence>
<evidence type="ECO:0000256" key="6">
    <source>
        <dbReference type="ARBA" id="ARBA00023211"/>
    </source>
</evidence>
<protein>
    <submittedName>
        <fullName evidence="8">NUDIX hydrolase</fullName>
    </submittedName>
</protein>
<dbReference type="Proteomes" id="UP000249066">
    <property type="component" value="Unassembled WGS sequence"/>
</dbReference>
<reference evidence="8 9" key="1">
    <citation type="submission" date="2017-08" db="EMBL/GenBank/DDBJ databases">
        <title>Infants hospitalized years apart are colonized by the same room-sourced microbial strains.</title>
        <authorList>
            <person name="Brooks B."/>
            <person name="Olm M.R."/>
            <person name="Firek B.A."/>
            <person name="Baker R."/>
            <person name="Thomas B.C."/>
            <person name="Morowitz M.J."/>
            <person name="Banfield J.F."/>
        </authorList>
    </citation>
    <scope>NUCLEOTIDE SEQUENCE [LARGE SCALE GENOMIC DNA]</scope>
    <source>
        <strain evidence="8">S2_018_000_R2_101</strain>
    </source>
</reference>
<organism evidence="8 9">
    <name type="scientific">Sphingomonas sanxanigenens</name>
    <dbReference type="NCBI Taxonomy" id="397260"/>
    <lineage>
        <taxon>Bacteria</taxon>
        <taxon>Pseudomonadati</taxon>
        <taxon>Pseudomonadota</taxon>
        <taxon>Alphaproteobacteria</taxon>
        <taxon>Sphingomonadales</taxon>
        <taxon>Sphingomonadaceae</taxon>
        <taxon>Sphingomonas</taxon>
    </lineage>
</organism>
<gene>
    <name evidence="8" type="ORF">DI623_10105</name>
</gene>
<keyword evidence="3" id="KW-0479">Metal-binding</keyword>
<keyword evidence="6" id="KW-0464">Manganese</keyword>
<accession>A0A2W5A4F8</accession>
<comment type="cofactor">
    <cofactor evidence="2">
        <name>Mg(2+)</name>
        <dbReference type="ChEBI" id="CHEBI:18420"/>
    </cofactor>
</comment>